<sequence>MNSQLTFETLPGIVDISALSVPTTETDVKELADAANKYGFIAAFVMPCNIEHLKERLGPESKVVIGAPIGFPTGTDLTQDKVFQVREMKKLGCTEFDMVLCVSKLKSGRLDYVKDDIAAVVDAADGYPVKVILEVTYLTDDEIRRGSEIVAQSGAQYVKTGTGYSAKPTEVRHVELMKQTVGDHVKIKVAGGVRDFAMLKAFYDAGAQRFGIGMKSAINILESIRNQ</sequence>
<dbReference type="PANTHER" id="PTHR10889:SF1">
    <property type="entry name" value="DEOXYRIBOSE-PHOSPHATE ALDOLASE"/>
    <property type="match status" value="1"/>
</dbReference>
<reference evidence="4 5" key="1">
    <citation type="submission" date="2016-02" db="EMBL/GenBank/DDBJ databases">
        <authorList>
            <person name="Wen L."/>
            <person name="He K."/>
            <person name="Yang H."/>
        </authorList>
    </citation>
    <scope>NUCLEOTIDE SEQUENCE [LARGE SCALE GENOMIC DNA]</scope>
    <source>
        <strain evidence="4 5">DSM 22607</strain>
    </source>
</reference>
<dbReference type="InterPro" id="IPR011343">
    <property type="entry name" value="DeoC"/>
</dbReference>
<protein>
    <recommendedName>
        <fullName evidence="3">Deoxyribose-phosphate aldolase</fullName>
        <ecNumber evidence="3">4.1.2.4</ecNumber>
    </recommendedName>
</protein>
<dbReference type="EMBL" id="LSZW01000040">
    <property type="protein sequence ID" value="KXK66545.1"/>
    <property type="molecule type" value="Genomic_DNA"/>
</dbReference>
<gene>
    <name evidence="4" type="ORF">HMPREF3293_00588</name>
</gene>
<comment type="caution">
    <text evidence="4">The sequence shown here is derived from an EMBL/GenBank/DDBJ whole genome shotgun (WGS) entry which is preliminary data.</text>
</comment>
<dbReference type="Proteomes" id="UP000070366">
    <property type="component" value="Unassembled WGS sequence"/>
</dbReference>
<dbReference type="STRING" id="626937.HMPREF3293_00588"/>
<evidence type="ECO:0000313" key="4">
    <source>
        <dbReference type="EMBL" id="KXK66545.1"/>
    </source>
</evidence>
<keyword evidence="2" id="KW-0704">Schiff base</keyword>
<name>A0A136Q790_9FIRM</name>
<accession>A0A136Q790</accession>
<proteinExistence type="predicted"/>
<dbReference type="SUPFAM" id="SSF51569">
    <property type="entry name" value="Aldolase"/>
    <property type="match status" value="1"/>
</dbReference>
<dbReference type="AlphaFoldDB" id="A0A136Q790"/>
<evidence type="ECO:0000313" key="5">
    <source>
        <dbReference type="Proteomes" id="UP000070366"/>
    </source>
</evidence>
<dbReference type="Gene3D" id="3.20.20.70">
    <property type="entry name" value="Aldolase class I"/>
    <property type="match status" value="1"/>
</dbReference>
<dbReference type="RefSeq" id="WP_066522648.1">
    <property type="nucleotide sequence ID" value="NZ_CABMOF010000009.1"/>
</dbReference>
<dbReference type="GO" id="GO:0004139">
    <property type="term" value="F:deoxyribose-phosphate aldolase activity"/>
    <property type="evidence" value="ECO:0007669"/>
    <property type="project" value="UniProtKB-UniRule"/>
</dbReference>
<dbReference type="KEGG" id="cmiu:B1H56_09985"/>
<evidence type="ECO:0000256" key="1">
    <source>
        <dbReference type="ARBA" id="ARBA00022490"/>
    </source>
</evidence>
<dbReference type="GO" id="GO:0016052">
    <property type="term" value="P:carbohydrate catabolic process"/>
    <property type="evidence" value="ECO:0007669"/>
    <property type="project" value="TreeGrafter"/>
</dbReference>
<dbReference type="NCBIfam" id="TIGR00126">
    <property type="entry name" value="deoC"/>
    <property type="match status" value="1"/>
</dbReference>
<dbReference type="CDD" id="cd00959">
    <property type="entry name" value="DeoC"/>
    <property type="match status" value="1"/>
</dbReference>
<keyword evidence="1" id="KW-0963">Cytoplasm</keyword>
<dbReference type="PIRSF" id="PIRSF001357">
    <property type="entry name" value="DeoC"/>
    <property type="match status" value="1"/>
</dbReference>
<dbReference type="GO" id="GO:0009264">
    <property type="term" value="P:deoxyribonucleotide catabolic process"/>
    <property type="evidence" value="ECO:0007669"/>
    <property type="project" value="UniProtKB-UniRule"/>
</dbReference>
<dbReference type="InterPro" id="IPR002915">
    <property type="entry name" value="DeoC/FbaB/LacD_aldolase"/>
</dbReference>
<dbReference type="OrthoDB" id="9778711at2"/>
<keyword evidence="5" id="KW-1185">Reference proteome</keyword>
<dbReference type="InterPro" id="IPR013785">
    <property type="entry name" value="Aldolase_TIM"/>
</dbReference>
<dbReference type="PANTHER" id="PTHR10889">
    <property type="entry name" value="DEOXYRIBOSE-PHOSPHATE ALDOLASE"/>
    <property type="match status" value="1"/>
</dbReference>
<dbReference type="SMART" id="SM01133">
    <property type="entry name" value="DeoC"/>
    <property type="match status" value="1"/>
</dbReference>
<dbReference type="EC" id="4.1.2.4" evidence="3"/>
<evidence type="ECO:0000256" key="2">
    <source>
        <dbReference type="ARBA" id="ARBA00023270"/>
    </source>
</evidence>
<evidence type="ECO:0000256" key="3">
    <source>
        <dbReference type="NCBIfam" id="TIGR00126"/>
    </source>
</evidence>
<dbReference type="Pfam" id="PF01791">
    <property type="entry name" value="DeoC"/>
    <property type="match status" value="1"/>
</dbReference>
<dbReference type="GO" id="GO:0005737">
    <property type="term" value="C:cytoplasm"/>
    <property type="evidence" value="ECO:0007669"/>
    <property type="project" value="InterPro"/>
</dbReference>
<organism evidence="4 5">
    <name type="scientific">Christensenella minuta</name>
    <dbReference type="NCBI Taxonomy" id="626937"/>
    <lineage>
        <taxon>Bacteria</taxon>
        <taxon>Bacillati</taxon>
        <taxon>Bacillota</taxon>
        <taxon>Clostridia</taxon>
        <taxon>Christensenellales</taxon>
        <taxon>Christensenellaceae</taxon>
        <taxon>Christensenella</taxon>
    </lineage>
</organism>